<protein>
    <submittedName>
        <fullName evidence="1">Uncharacterized protein</fullName>
    </submittedName>
</protein>
<accession>A0A4V3JBY1</accession>
<evidence type="ECO:0000313" key="1">
    <source>
        <dbReference type="EMBL" id="TGK03939.1"/>
    </source>
</evidence>
<dbReference type="RefSeq" id="WP_135587661.1">
    <property type="nucleotide sequence ID" value="NZ_RQEP01000012.1"/>
</dbReference>
<dbReference type="AlphaFoldDB" id="A0A4V3JBY1"/>
<comment type="caution">
    <text evidence="1">The sequence shown here is derived from an EMBL/GenBank/DDBJ whole genome shotgun (WGS) entry which is preliminary data.</text>
</comment>
<dbReference type="NCBIfam" id="NF047549">
    <property type="entry name" value="LIC_20196_fam"/>
    <property type="match status" value="1"/>
</dbReference>
<sequence>MQRQLPLVFLAFLLIFILPLSALTPPLPLESQVNASNYIALARLTNVKESKISSSSISVTATVEVIKPLKGGSTLPQKFDLAFLVFPELFGKWLKATPQEGEYILFLIKKKVKDSKGNESETIALYEPHPYAFREYSKELEEKILSYVKN</sequence>
<keyword evidence="2" id="KW-1185">Reference proteome</keyword>
<evidence type="ECO:0000313" key="2">
    <source>
        <dbReference type="Proteomes" id="UP000297453"/>
    </source>
</evidence>
<reference evidence="1" key="1">
    <citation type="journal article" date="2019" name="PLoS Negl. Trop. Dis.">
        <title>Revisiting the worldwide diversity of Leptospira species in the environment.</title>
        <authorList>
            <person name="Vincent A.T."/>
            <person name="Schiettekatte O."/>
            <person name="Bourhy P."/>
            <person name="Veyrier F.J."/>
            <person name="Picardeau M."/>
        </authorList>
    </citation>
    <scope>NUCLEOTIDE SEQUENCE [LARGE SCALE GENOMIC DNA]</scope>
    <source>
        <strain evidence="1">SSS9</strain>
    </source>
</reference>
<organism evidence="1 2">
    <name type="scientific">Leptospira semungkisensis</name>
    <dbReference type="NCBI Taxonomy" id="2484985"/>
    <lineage>
        <taxon>Bacteria</taxon>
        <taxon>Pseudomonadati</taxon>
        <taxon>Spirochaetota</taxon>
        <taxon>Spirochaetia</taxon>
        <taxon>Leptospirales</taxon>
        <taxon>Leptospiraceae</taxon>
        <taxon>Leptospira</taxon>
    </lineage>
</organism>
<dbReference type="OrthoDB" id="335099at2"/>
<dbReference type="EMBL" id="RQEP01000012">
    <property type="protein sequence ID" value="TGK03939.1"/>
    <property type="molecule type" value="Genomic_DNA"/>
</dbReference>
<gene>
    <name evidence="1" type="ORF">EHO59_10455</name>
</gene>
<name>A0A4V3JBY1_9LEPT</name>
<dbReference type="Proteomes" id="UP000297453">
    <property type="component" value="Unassembled WGS sequence"/>
</dbReference>
<proteinExistence type="predicted"/>